<feature type="chain" id="PRO_5022960916" description="NADH dehydrogenase subunit 4" evidence="1">
    <location>
        <begin position="20"/>
        <end position="39"/>
    </location>
</feature>
<dbReference type="EMBL" id="VSRR010017500">
    <property type="protein sequence ID" value="MPC60419.1"/>
    <property type="molecule type" value="Genomic_DNA"/>
</dbReference>
<reference evidence="2 3" key="1">
    <citation type="submission" date="2019-05" db="EMBL/GenBank/DDBJ databases">
        <title>Another draft genome of Portunus trituberculatus and its Hox gene families provides insights of decapod evolution.</title>
        <authorList>
            <person name="Jeong J.-H."/>
            <person name="Song I."/>
            <person name="Kim S."/>
            <person name="Choi T."/>
            <person name="Kim D."/>
            <person name="Ryu S."/>
            <person name="Kim W."/>
        </authorList>
    </citation>
    <scope>NUCLEOTIDE SEQUENCE [LARGE SCALE GENOMIC DNA]</scope>
    <source>
        <tissue evidence="2">Muscle</tissue>
    </source>
</reference>
<evidence type="ECO:0000313" key="3">
    <source>
        <dbReference type="Proteomes" id="UP000324222"/>
    </source>
</evidence>
<sequence length="39" mass="4611">MYIIFLYMLISLLILPLSSLNSEKSFLFKQTGVLINLWF</sequence>
<dbReference type="Proteomes" id="UP000324222">
    <property type="component" value="Unassembled WGS sequence"/>
</dbReference>
<evidence type="ECO:0000256" key="1">
    <source>
        <dbReference type="SAM" id="SignalP"/>
    </source>
</evidence>
<accession>A0A5B7GS44</accession>
<gene>
    <name evidence="2" type="ORF">E2C01_054463</name>
</gene>
<evidence type="ECO:0008006" key="4">
    <source>
        <dbReference type="Google" id="ProtNLM"/>
    </source>
</evidence>
<feature type="signal peptide" evidence="1">
    <location>
        <begin position="1"/>
        <end position="19"/>
    </location>
</feature>
<proteinExistence type="predicted"/>
<protein>
    <recommendedName>
        <fullName evidence="4">NADH dehydrogenase subunit 4</fullName>
    </recommendedName>
</protein>
<keyword evidence="1" id="KW-0732">Signal</keyword>
<name>A0A5B7GS44_PORTR</name>
<keyword evidence="3" id="KW-1185">Reference proteome</keyword>
<comment type="caution">
    <text evidence="2">The sequence shown here is derived from an EMBL/GenBank/DDBJ whole genome shotgun (WGS) entry which is preliminary data.</text>
</comment>
<dbReference type="AlphaFoldDB" id="A0A5B7GS44"/>
<organism evidence="2 3">
    <name type="scientific">Portunus trituberculatus</name>
    <name type="common">Swimming crab</name>
    <name type="synonym">Neptunus trituberculatus</name>
    <dbReference type="NCBI Taxonomy" id="210409"/>
    <lineage>
        <taxon>Eukaryota</taxon>
        <taxon>Metazoa</taxon>
        <taxon>Ecdysozoa</taxon>
        <taxon>Arthropoda</taxon>
        <taxon>Crustacea</taxon>
        <taxon>Multicrustacea</taxon>
        <taxon>Malacostraca</taxon>
        <taxon>Eumalacostraca</taxon>
        <taxon>Eucarida</taxon>
        <taxon>Decapoda</taxon>
        <taxon>Pleocyemata</taxon>
        <taxon>Brachyura</taxon>
        <taxon>Eubrachyura</taxon>
        <taxon>Portunoidea</taxon>
        <taxon>Portunidae</taxon>
        <taxon>Portuninae</taxon>
        <taxon>Portunus</taxon>
    </lineage>
</organism>
<evidence type="ECO:0000313" key="2">
    <source>
        <dbReference type="EMBL" id="MPC60419.1"/>
    </source>
</evidence>